<reference evidence="2 3" key="1">
    <citation type="submission" date="2016-07" db="EMBL/GenBank/DDBJ databases">
        <title>Pervasive Adenine N6-methylation of Active Genes in Fungi.</title>
        <authorList>
            <consortium name="DOE Joint Genome Institute"/>
            <person name="Mondo S.J."/>
            <person name="Dannebaum R.O."/>
            <person name="Kuo R.C."/>
            <person name="Labutti K."/>
            <person name="Haridas S."/>
            <person name="Kuo A."/>
            <person name="Salamov A."/>
            <person name="Ahrendt S.R."/>
            <person name="Lipzen A."/>
            <person name="Sullivan W."/>
            <person name="Andreopoulos W.B."/>
            <person name="Clum A."/>
            <person name="Lindquist E."/>
            <person name="Daum C."/>
            <person name="Ramamoorthy G.K."/>
            <person name="Gryganskyi A."/>
            <person name="Culley D."/>
            <person name="Magnuson J.K."/>
            <person name="James T.Y."/>
            <person name="O'Malley M.A."/>
            <person name="Stajich J.E."/>
            <person name="Spatafora J.W."/>
            <person name="Visel A."/>
            <person name="Grigoriev I.V."/>
        </authorList>
    </citation>
    <scope>NUCLEOTIDE SEQUENCE [LARGE SCALE GENOMIC DNA]</scope>
    <source>
        <strain evidence="2 3">CBS 115471</strain>
    </source>
</reference>
<dbReference type="Proteomes" id="UP000193144">
    <property type="component" value="Unassembled WGS sequence"/>
</dbReference>
<protein>
    <submittedName>
        <fullName evidence="2">Uncharacterized protein</fullName>
    </submittedName>
</protein>
<comment type="caution">
    <text evidence="2">The sequence shown here is derived from an EMBL/GenBank/DDBJ whole genome shotgun (WGS) entry which is preliminary data.</text>
</comment>
<evidence type="ECO:0000313" key="2">
    <source>
        <dbReference type="EMBL" id="ORY08205.1"/>
    </source>
</evidence>
<proteinExistence type="predicted"/>
<feature type="region of interest" description="Disordered" evidence="1">
    <location>
        <begin position="37"/>
        <end position="59"/>
    </location>
</feature>
<dbReference type="AlphaFoldDB" id="A0A1Y1ZEF2"/>
<evidence type="ECO:0000256" key="1">
    <source>
        <dbReference type="SAM" id="MobiDB-lite"/>
    </source>
</evidence>
<keyword evidence="3" id="KW-1185">Reference proteome</keyword>
<dbReference type="EMBL" id="MCFA01000103">
    <property type="protein sequence ID" value="ORY08205.1"/>
    <property type="molecule type" value="Genomic_DNA"/>
</dbReference>
<gene>
    <name evidence="2" type="ORF">BCR34DRAFT_590052</name>
</gene>
<organism evidence="2 3">
    <name type="scientific">Clohesyomyces aquaticus</name>
    <dbReference type="NCBI Taxonomy" id="1231657"/>
    <lineage>
        <taxon>Eukaryota</taxon>
        <taxon>Fungi</taxon>
        <taxon>Dikarya</taxon>
        <taxon>Ascomycota</taxon>
        <taxon>Pezizomycotina</taxon>
        <taxon>Dothideomycetes</taxon>
        <taxon>Pleosporomycetidae</taxon>
        <taxon>Pleosporales</taxon>
        <taxon>Lindgomycetaceae</taxon>
        <taxon>Clohesyomyces</taxon>
    </lineage>
</organism>
<name>A0A1Y1ZEF2_9PLEO</name>
<accession>A0A1Y1ZEF2</accession>
<sequence length="153" mass="16257">MGLPGRSHTHLGELDEVDGLQPSARCPVVQTSCGLMPGHGLSARPRPNGRRAGGATVGARGALCKRTTAQILDRPAAGHAEFSQEKRPARRGFHDWAIPNFVQVGRCGPACGVSRSATAFGADPKGKDIFPRGCVDGERALDGRGWFREAYQI</sequence>
<evidence type="ECO:0000313" key="3">
    <source>
        <dbReference type="Proteomes" id="UP000193144"/>
    </source>
</evidence>